<dbReference type="Pfam" id="PF07731">
    <property type="entry name" value="Cu-oxidase_2"/>
    <property type="match status" value="1"/>
</dbReference>
<dbReference type="GO" id="GO:0005507">
    <property type="term" value="F:copper ion binding"/>
    <property type="evidence" value="ECO:0007669"/>
    <property type="project" value="InterPro"/>
</dbReference>
<proteinExistence type="inferred from homology"/>
<sequence length="614" mass="67020">MSGLIPILDGLGNVTFINNLLSSVGVLVSILPGLLQNGNSTLGLLPTPVLPPFLGGSQGIPWGNMTAGGTNVYEQTPDTGVTRSYDFTIARATLAPEGIPKEMMLINGQYPGPLIEANWGDMIEVTVTNSITGPEEGTALHWHGLLQKETPWYDGVPSVQMCPIAPGKSFTYKFKADLYGSSWYHSHYSAQYAGGLLGPMIIHGPRDNYPGGGSDVVDIGPVLVSDSYLTDYYTLVQQSESNNVAVAELVTSSNTLIQGKGNVDCSAAPAGSNCTSNAGLAKFNFTRGKRHLLRIINTSAAAFMVVSLDSHKMTVVANDFVAVKPYTVSQVQLFVGQRTDVLITANQIPGAYWLRVRQPVLCALSLQPFALAAVYYDGIDTNTKPLSLPNLDFITPTLINCGNDALTLTEPYYPIKLDPPDTTITIQITQTVNETGYTHYEMNGQTFRANYNHPLLNLTYNGNTSYPDDPQWNVYNFGANDTIRIIFQNNVPFGHPMHVHGQNMYVVDEGVGAYDGVSAVRPTNPQRRDTQSLKPNGYLVAQLKADNPGVWPFHCHIAWHVGQGLYINVMQKPELVRQMEIPGVVAQSCDGWWEFTDNNIPNQIDSGVKLFREV</sequence>
<feature type="domain" description="Plastocyanin-like" evidence="6">
    <location>
        <begin position="453"/>
        <end position="573"/>
    </location>
</feature>
<evidence type="ECO:0000313" key="8">
    <source>
        <dbReference type="EMBL" id="KAF2167126.1"/>
    </source>
</evidence>
<evidence type="ECO:0000256" key="2">
    <source>
        <dbReference type="ARBA" id="ARBA00022723"/>
    </source>
</evidence>
<evidence type="ECO:0000259" key="5">
    <source>
        <dbReference type="Pfam" id="PF00394"/>
    </source>
</evidence>
<dbReference type="InterPro" id="IPR011706">
    <property type="entry name" value="Cu-oxidase_C"/>
</dbReference>
<feature type="domain" description="Plastocyanin-like" evidence="5">
    <location>
        <begin position="221"/>
        <end position="358"/>
    </location>
</feature>
<keyword evidence="3" id="KW-0560">Oxidoreductase</keyword>
<dbReference type="SUPFAM" id="SSF49503">
    <property type="entry name" value="Cupredoxins"/>
    <property type="match status" value="3"/>
</dbReference>
<dbReference type="Proteomes" id="UP000799537">
    <property type="component" value="Unassembled WGS sequence"/>
</dbReference>
<comment type="similarity">
    <text evidence="1">Belongs to the multicopper oxidase family.</text>
</comment>
<evidence type="ECO:0000256" key="3">
    <source>
        <dbReference type="ARBA" id="ARBA00023002"/>
    </source>
</evidence>
<protein>
    <submittedName>
        <fullName evidence="8">Multicopper oxidase</fullName>
    </submittedName>
</protein>
<dbReference type="OrthoDB" id="2121828at2759"/>
<dbReference type="FunFam" id="2.60.40.420:FF:000021">
    <property type="entry name" value="Extracellular dihydrogeodin oxidase/laccase"/>
    <property type="match status" value="1"/>
</dbReference>
<evidence type="ECO:0000259" key="7">
    <source>
        <dbReference type="Pfam" id="PF07732"/>
    </source>
</evidence>
<evidence type="ECO:0000256" key="4">
    <source>
        <dbReference type="ARBA" id="ARBA00023008"/>
    </source>
</evidence>
<name>A0A6A6CNT3_ZASCE</name>
<reference evidence="8" key="1">
    <citation type="journal article" date="2020" name="Stud. Mycol.">
        <title>101 Dothideomycetes genomes: a test case for predicting lifestyles and emergence of pathogens.</title>
        <authorList>
            <person name="Haridas S."/>
            <person name="Albert R."/>
            <person name="Binder M."/>
            <person name="Bloem J."/>
            <person name="Labutti K."/>
            <person name="Salamov A."/>
            <person name="Andreopoulos B."/>
            <person name="Baker S."/>
            <person name="Barry K."/>
            <person name="Bills G."/>
            <person name="Bluhm B."/>
            <person name="Cannon C."/>
            <person name="Castanera R."/>
            <person name="Culley D."/>
            <person name="Daum C."/>
            <person name="Ezra D."/>
            <person name="Gonzalez J."/>
            <person name="Henrissat B."/>
            <person name="Kuo A."/>
            <person name="Liang C."/>
            <person name="Lipzen A."/>
            <person name="Lutzoni F."/>
            <person name="Magnuson J."/>
            <person name="Mondo S."/>
            <person name="Nolan M."/>
            <person name="Ohm R."/>
            <person name="Pangilinan J."/>
            <person name="Park H.-J."/>
            <person name="Ramirez L."/>
            <person name="Alfaro M."/>
            <person name="Sun H."/>
            <person name="Tritt A."/>
            <person name="Yoshinaga Y."/>
            <person name="Zwiers L.-H."/>
            <person name="Turgeon B."/>
            <person name="Goodwin S."/>
            <person name="Spatafora J."/>
            <person name="Crous P."/>
            <person name="Grigoriev I."/>
        </authorList>
    </citation>
    <scope>NUCLEOTIDE SEQUENCE</scope>
    <source>
        <strain evidence="8">ATCC 36951</strain>
    </source>
</reference>
<dbReference type="FunFam" id="2.60.40.420:FF:000045">
    <property type="entry name" value="Laccase 2"/>
    <property type="match status" value="1"/>
</dbReference>
<dbReference type="CDD" id="cd13901">
    <property type="entry name" value="CuRO_3_MaLCC_like"/>
    <property type="match status" value="1"/>
</dbReference>
<dbReference type="Gene3D" id="2.60.40.420">
    <property type="entry name" value="Cupredoxins - blue copper proteins"/>
    <property type="match status" value="3"/>
</dbReference>
<dbReference type="PANTHER" id="PTHR11709:SF145">
    <property type="entry name" value="LCC1"/>
    <property type="match status" value="1"/>
</dbReference>
<feature type="domain" description="Plastocyanin-like" evidence="7">
    <location>
        <begin position="91"/>
        <end position="205"/>
    </location>
</feature>
<evidence type="ECO:0000313" key="9">
    <source>
        <dbReference type="Proteomes" id="UP000799537"/>
    </source>
</evidence>
<dbReference type="EMBL" id="ML993594">
    <property type="protein sequence ID" value="KAF2167126.1"/>
    <property type="molecule type" value="Genomic_DNA"/>
</dbReference>
<dbReference type="PANTHER" id="PTHR11709">
    <property type="entry name" value="MULTI-COPPER OXIDASE"/>
    <property type="match status" value="1"/>
</dbReference>
<dbReference type="InterPro" id="IPR045087">
    <property type="entry name" value="Cu-oxidase_fam"/>
</dbReference>
<dbReference type="GO" id="GO:0016491">
    <property type="term" value="F:oxidoreductase activity"/>
    <property type="evidence" value="ECO:0007669"/>
    <property type="project" value="UniProtKB-KW"/>
</dbReference>
<dbReference type="CDD" id="cd13854">
    <property type="entry name" value="CuRO_1_MaLCC_like"/>
    <property type="match status" value="1"/>
</dbReference>
<dbReference type="AlphaFoldDB" id="A0A6A6CNT3"/>
<keyword evidence="9" id="KW-1185">Reference proteome</keyword>
<dbReference type="InterPro" id="IPR011707">
    <property type="entry name" value="Cu-oxidase-like_N"/>
</dbReference>
<dbReference type="InterPro" id="IPR033138">
    <property type="entry name" value="Cu_oxidase_CS"/>
</dbReference>
<dbReference type="PROSITE" id="PS00079">
    <property type="entry name" value="MULTICOPPER_OXIDASE1"/>
    <property type="match status" value="1"/>
</dbReference>
<keyword evidence="2" id="KW-0479">Metal-binding</keyword>
<dbReference type="InterPro" id="IPR001117">
    <property type="entry name" value="Cu-oxidase_2nd"/>
</dbReference>
<organism evidence="8 9">
    <name type="scientific">Zasmidium cellare ATCC 36951</name>
    <dbReference type="NCBI Taxonomy" id="1080233"/>
    <lineage>
        <taxon>Eukaryota</taxon>
        <taxon>Fungi</taxon>
        <taxon>Dikarya</taxon>
        <taxon>Ascomycota</taxon>
        <taxon>Pezizomycotina</taxon>
        <taxon>Dothideomycetes</taxon>
        <taxon>Dothideomycetidae</taxon>
        <taxon>Mycosphaerellales</taxon>
        <taxon>Mycosphaerellaceae</taxon>
        <taxon>Zasmidium</taxon>
    </lineage>
</organism>
<evidence type="ECO:0000256" key="1">
    <source>
        <dbReference type="ARBA" id="ARBA00010609"/>
    </source>
</evidence>
<dbReference type="InterPro" id="IPR008972">
    <property type="entry name" value="Cupredoxin"/>
</dbReference>
<dbReference type="PROSITE" id="PS00080">
    <property type="entry name" value="MULTICOPPER_OXIDASE2"/>
    <property type="match status" value="1"/>
</dbReference>
<dbReference type="InterPro" id="IPR002355">
    <property type="entry name" value="Cu_oxidase_Cu_BS"/>
</dbReference>
<accession>A0A6A6CNT3</accession>
<gene>
    <name evidence="8" type="ORF">M409DRAFT_22558</name>
</gene>
<dbReference type="Pfam" id="PF07732">
    <property type="entry name" value="Cu-oxidase_3"/>
    <property type="match status" value="1"/>
</dbReference>
<dbReference type="GeneID" id="54559653"/>
<evidence type="ECO:0000259" key="6">
    <source>
        <dbReference type="Pfam" id="PF07731"/>
    </source>
</evidence>
<dbReference type="Pfam" id="PF00394">
    <property type="entry name" value="Cu-oxidase"/>
    <property type="match status" value="1"/>
</dbReference>
<keyword evidence="4" id="KW-0186">Copper</keyword>
<dbReference type="RefSeq" id="XP_033668015.1">
    <property type="nucleotide sequence ID" value="XM_033806381.1"/>
</dbReference>